<proteinExistence type="predicted"/>
<feature type="domain" description="Lipocalin-like" evidence="1">
    <location>
        <begin position="14"/>
        <end position="142"/>
    </location>
</feature>
<dbReference type="eggNOG" id="ENOG5033DA0">
    <property type="taxonomic scope" value="Bacteria"/>
</dbReference>
<evidence type="ECO:0000313" key="2">
    <source>
        <dbReference type="EMBL" id="SJZ94584.1"/>
    </source>
</evidence>
<name>A0A1T4PSF5_9BACT</name>
<evidence type="ECO:0000313" key="3">
    <source>
        <dbReference type="Proteomes" id="UP000190065"/>
    </source>
</evidence>
<dbReference type="InterPro" id="IPR024311">
    <property type="entry name" value="Lipocalin-like"/>
</dbReference>
<dbReference type="STRING" id="28136.SAMN02745202_01539"/>
<evidence type="ECO:0000259" key="1">
    <source>
        <dbReference type="Pfam" id="PF16585"/>
    </source>
</evidence>
<dbReference type="Pfam" id="PF16585">
    <property type="entry name" value="Lipocalin_8"/>
    <property type="match status" value="1"/>
</dbReference>
<dbReference type="AlphaFoldDB" id="A0A1T4PSF5"/>
<dbReference type="EMBL" id="FUXK01000017">
    <property type="protein sequence ID" value="SJZ94584.1"/>
    <property type="molecule type" value="Genomic_DNA"/>
</dbReference>
<gene>
    <name evidence="2" type="ORF">SAMN02745202_01539</name>
</gene>
<dbReference type="RefSeq" id="WP_025070223.1">
    <property type="nucleotide sequence ID" value="NZ_FUXK01000017.1"/>
</dbReference>
<dbReference type="Proteomes" id="UP000190065">
    <property type="component" value="Unassembled WGS sequence"/>
</dbReference>
<sequence length="143" mass="16287">MKYLSILFAFMFCLSACELETSHNGKLDGWWLLTAVDTLQTGGHANMEAQQCTWAFQGRLLELRDVPGQRGDYLLSFARHGDDLLLSHPYFSARDSGDIAVQTPQPLHPYGIQTLSEQFSITTIDRRRMVLTSASLRLYFRKL</sequence>
<reference evidence="2 3" key="1">
    <citation type="submission" date="2017-02" db="EMBL/GenBank/DDBJ databases">
        <authorList>
            <person name="Peterson S.W."/>
        </authorList>
    </citation>
    <scope>NUCLEOTIDE SEQUENCE [LARGE SCALE GENOMIC DNA]</scope>
    <source>
        <strain evidence="2 3">ATCC 43324</strain>
    </source>
</reference>
<protein>
    <submittedName>
        <fullName evidence="2">Lipocalin-like domain-containing protein</fullName>
    </submittedName>
</protein>
<dbReference type="Gene3D" id="2.40.128.280">
    <property type="match status" value="1"/>
</dbReference>
<accession>A0A1T4PSF5</accession>
<organism evidence="2 3">
    <name type="scientific">Segatella oulorum</name>
    <dbReference type="NCBI Taxonomy" id="28136"/>
    <lineage>
        <taxon>Bacteria</taxon>
        <taxon>Pseudomonadati</taxon>
        <taxon>Bacteroidota</taxon>
        <taxon>Bacteroidia</taxon>
        <taxon>Bacteroidales</taxon>
        <taxon>Prevotellaceae</taxon>
        <taxon>Segatella</taxon>
    </lineage>
</organism>